<reference evidence="1 2" key="1">
    <citation type="submission" date="2020-03" db="EMBL/GenBank/DDBJ databases">
        <authorList>
            <person name="Wang L."/>
            <person name="He N."/>
            <person name="Li Y."/>
            <person name="Fang Y."/>
            <person name="Zhang F."/>
        </authorList>
    </citation>
    <scope>NUCLEOTIDE SEQUENCE [LARGE SCALE GENOMIC DNA]</scope>
    <source>
        <strain evidence="2">hsmgli-8</strain>
    </source>
</reference>
<organism evidence="1 2">
    <name type="scientific">Pseudomonas quercus</name>
    <dbReference type="NCBI Taxonomy" id="2722792"/>
    <lineage>
        <taxon>Bacteria</taxon>
        <taxon>Pseudomonadati</taxon>
        <taxon>Pseudomonadota</taxon>
        <taxon>Gammaproteobacteria</taxon>
        <taxon>Pseudomonadales</taxon>
        <taxon>Pseudomonadaceae</taxon>
        <taxon>Pseudomonas</taxon>
    </lineage>
</organism>
<dbReference type="EMBL" id="JAAVJI010000012">
    <property type="protein sequence ID" value="NJP02733.1"/>
    <property type="molecule type" value="Genomic_DNA"/>
</dbReference>
<evidence type="ECO:0000313" key="1">
    <source>
        <dbReference type="EMBL" id="NJP02733.1"/>
    </source>
</evidence>
<evidence type="ECO:0000313" key="2">
    <source>
        <dbReference type="Proteomes" id="UP000746535"/>
    </source>
</evidence>
<gene>
    <name evidence="1" type="ORF">HBH25_17940</name>
</gene>
<protein>
    <recommendedName>
        <fullName evidence="3">Outer membrane efflux protein</fullName>
    </recommendedName>
</protein>
<keyword evidence="2" id="KW-1185">Reference proteome</keyword>
<dbReference type="Proteomes" id="UP000746535">
    <property type="component" value="Unassembled WGS sequence"/>
</dbReference>
<accession>A0ABX0YL68</accession>
<proteinExistence type="predicted"/>
<dbReference type="RefSeq" id="WP_168085310.1">
    <property type="nucleotide sequence ID" value="NZ_JAAVJI010000012.1"/>
</dbReference>
<comment type="caution">
    <text evidence="1">The sequence shown here is derived from an EMBL/GenBank/DDBJ whole genome shotgun (WGS) entry which is preliminary data.</text>
</comment>
<name>A0ABX0YL68_9PSED</name>
<evidence type="ECO:0008006" key="3">
    <source>
        <dbReference type="Google" id="ProtNLM"/>
    </source>
</evidence>
<sequence>MALKPLTQLQSERAAAADTLRAAYLDLAAYDNAVASGLLYSSGTGQPLRTFGAQLALPEHPDYSPAPWPNQSDRVRARVPVVMNT</sequence>